<organism evidence="1 2">
    <name type="scientific">Leucogyrophana mollusca</name>
    <dbReference type="NCBI Taxonomy" id="85980"/>
    <lineage>
        <taxon>Eukaryota</taxon>
        <taxon>Fungi</taxon>
        <taxon>Dikarya</taxon>
        <taxon>Basidiomycota</taxon>
        <taxon>Agaricomycotina</taxon>
        <taxon>Agaricomycetes</taxon>
        <taxon>Agaricomycetidae</taxon>
        <taxon>Boletales</taxon>
        <taxon>Boletales incertae sedis</taxon>
        <taxon>Leucogyrophana</taxon>
    </lineage>
</organism>
<evidence type="ECO:0000313" key="2">
    <source>
        <dbReference type="Proteomes" id="UP000790709"/>
    </source>
</evidence>
<dbReference type="EMBL" id="MU267354">
    <property type="protein sequence ID" value="KAH7917012.1"/>
    <property type="molecule type" value="Genomic_DNA"/>
</dbReference>
<reference evidence="1" key="1">
    <citation type="journal article" date="2021" name="New Phytol.">
        <title>Evolutionary innovations through gain and loss of genes in the ectomycorrhizal Boletales.</title>
        <authorList>
            <person name="Wu G."/>
            <person name="Miyauchi S."/>
            <person name="Morin E."/>
            <person name="Kuo A."/>
            <person name="Drula E."/>
            <person name="Varga T."/>
            <person name="Kohler A."/>
            <person name="Feng B."/>
            <person name="Cao Y."/>
            <person name="Lipzen A."/>
            <person name="Daum C."/>
            <person name="Hundley H."/>
            <person name="Pangilinan J."/>
            <person name="Johnson J."/>
            <person name="Barry K."/>
            <person name="LaButti K."/>
            <person name="Ng V."/>
            <person name="Ahrendt S."/>
            <person name="Min B."/>
            <person name="Choi I.G."/>
            <person name="Park H."/>
            <person name="Plett J.M."/>
            <person name="Magnuson J."/>
            <person name="Spatafora J.W."/>
            <person name="Nagy L.G."/>
            <person name="Henrissat B."/>
            <person name="Grigoriev I.V."/>
            <person name="Yang Z.L."/>
            <person name="Xu J."/>
            <person name="Martin F.M."/>
        </authorList>
    </citation>
    <scope>NUCLEOTIDE SEQUENCE</scope>
    <source>
        <strain evidence="1">KUC20120723A-06</strain>
    </source>
</reference>
<dbReference type="Proteomes" id="UP000790709">
    <property type="component" value="Unassembled WGS sequence"/>
</dbReference>
<evidence type="ECO:0000313" key="1">
    <source>
        <dbReference type="EMBL" id="KAH7917012.1"/>
    </source>
</evidence>
<protein>
    <submittedName>
        <fullName evidence="1">Uncharacterized protein</fullName>
    </submittedName>
</protein>
<proteinExistence type="predicted"/>
<keyword evidence="2" id="KW-1185">Reference proteome</keyword>
<name>A0ACB8AX63_9AGAM</name>
<sequence>MADRGGGGGGGELLAEVRDLWANQCAPEGHTTQEQPLNPVGGRERRGVLPQNKGNWILTSAEKGKGRAREEDPAKRVIPLVVAPPQLAKRATAKEELLPYDEPPPTGDAIKGGWCGGADWSSDDNNYGETEHLNPSRFSTSLVGDWLIIRVPILGGEAPDLRAMRGSLTVM</sequence>
<comment type="caution">
    <text evidence="1">The sequence shown here is derived from an EMBL/GenBank/DDBJ whole genome shotgun (WGS) entry which is preliminary data.</text>
</comment>
<gene>
    <name evidence="1" type="ORF">BV22DRAFT_1052752</name>
</gene>
<accession>A0ACB8AX63</accession>